<keyword evidence="1" id="KW-0812">Transmembrane</keyword>
<dbReference type="Proteomes" id="UP001346149">
    <property type="component" value="Unassembled WGS sequence"/>
</dbReference>
<keyword evidence="1" id="KW-0472">Membrane</keyword>
<protein>
    <submittedName>
        <fullName evidence="2">Uncharacterized protein</fullName>
    </submittedName>
</protein>
<feature type="transmembrane region" description="Helical" evidence="1">
    <location>
        <begin position="82"/>
        <end position="104"/>
    </location>
</feature>
<evidence type="ECO:0000313" key="3">
    <source>
        <dbReference type="Proteomes" id="UP001346149"/>
    </source>
</evidence>
<comment type="caution">
    <text evidence="2">The sequence shown here is derived from an EMBL/GenBank/DDBJ whole genome shotgun (WGS) entry which is preliminary data.</text>
</comment>
<dbReference type="EMBL" id="JAXQNO010000002">
    <property type="protein sequence ID" value="KAK4801864.1"/>
    <property type="molecule type" value="Genomic_DNA"/>
</dbReference>
<name>A0AAN7MA82_TRANT</name>
<accession>A0AAN7MA82</accession>
<dbReference type="AlphaFoldDB" id="A0AAN7MA82"/>
<keyword evidence="3" id="KW-1185">Reference proteome</keyword>
<keyword evidence="1" id="KW-1133">Transmembrane helix</keyword>
<reference evidence="2 3" key="1">
    <citation type="journal article" date="2023" name="Hortic Res">
        <title>Pangenome of water caltrop reveals structural variations and asymmetric subgenome divergence after allopolyploidization.</title>
        <authorList>
            <person name="Zhang X."/>
            <person name="Chen Y."/>
            <person name="Wang L."/>
            <person name="Yuan Y."/>
            <person name="Fang M."/>
            <person name="Shi L."/>
            <person name="Lu R."/>
            <person name="Comes H.P."/>
            <person name="Ma Y."/>
            <person name="Chen Y."/>
            <person name="Huang G."/>
            <person name="Zhou Y."/>
            <person name="Zheng Z."/>
            <person name="Qiu Y."/>
        </authorList>
    </citation>
    <scope>NUCLEOTIDE SEQUENCE [LARGE SCALE GENOMIC DNA]</scope>
    <source>
        <strain evidence="2">F231</strain>
    </source>
</reference>
<gene>
    <name evidence="2" type="ORF">SAY86_000067</name>
</gene>
<organism evidence="2 3">
    <name type="scientific">Trapa natans</name>
    <name type="common">Water chestnut</name>
    <dbReference type="NCBI Taxonomy" id="22666"/>
    <lineage>
        <taxon>Eukaryota</taxon>
        <taxon>Viridiplantae</taxon>
        <taxon>Streptophyta</taxon>
        <taxon>Embryophyta</taxon>
        <taxon>Tracheophyta</taxon>
        <taxon>Spermatophyta</taxon>
        <taxon>Magnoliopsida</taxon>
        <taxon>eudicotyledons</taxon>
        <taxon>Gunneridae</taxon>
        <taxon>Pentapetalae</taxon>
        <taxon>rosids</taxon>
        <taxon>malvids</taxon>
        <taxon>Myrtales</taxon>
        <taxon>Lythraceae</taxon>
        <taxon>Trapa</taxon>
    </lineage>
</organism>
<evidence type="ECO:0000313" key="2">
    <source>
        <dbReference type="EMBL" id="KAK4801864.1"/>
    </source>
</evidence>
<evidence type="ECO:0000256" key="1">
    <source>
        <dbReference type="SAM" id="Phobius"/>
    </source>
</evidence>
<sequence>MQERGGRSEKWRKPKNTNVKECDDVTVSEREFAERSDDVTGTCRSWGRWAGGHAHDVPKWEWGRQWRWNRGREGREEWTNRFGIINVPGFYYLLAILQVGLFGICKKRYNSTNLHKSYSPFLLYGH</sequence>
<proteinExistence type="predicted"/>